<evidence type="ECO:0000259" key="19">
    <source>
        <dbReference type="PROSITE" id="PS50902"/>
    </source>
</evidence>
<dbReference type="Pfam" id="PF00258">
    <property type="entry name" value="Flavodoxin_1"/>
    <property type="match status" value="1"/>
</dbReference>
<keyword evidence="8" id="KW-0288">FMN</keyword>
<dbReference type="Gene3D" id="1.20.990.10">
    <property type="entry name" value="NADPH-cytochrome p450 Reductase, Chain A, domain 3"/>
    <property type="match status" value="1"/>
</dbReference>
<dbReference type="InterPro" id="IPR039261">
    <property type="entry name" value="FNR_nucleotide-bd"/>
</dbReference>
<evidence type="ECO:0000256" key="11">
    <source>
        <dbReference type="ARBA" id="ARBA00022857"/>
    </source>
</evidence>
<keyword evidence="9 18" id="KW-0479">Metal-binding</keyword>
<evidence type="ECO:0000256" key="12">
    <source>
        <dbReference type="ARBA" id="ARBA00022982"/>
    </source>
</evidence>
<evidence type="ECO:0000256" key="8">
    <source>
        <dbReference type="ARBA" id="ARBA00022643"/>
    </source>
</evidence>
<keyword evidence="6 18" id="KW-0349">Heme</keyword>
<evidence type="ECO:0000256" key="15">
    <source>
        <dbReference type="ARBA" id="ARBA00023033"/>
    </source>
</evidence>
<dbReference type="PIRSF" id="PIRSF000209">
    <property type="entry name" value="Bifunctional_P450_P450R"/>
    <property type="match status" value="1"/>
</dbReference>
<dbReference type="InterPro" id="IPR003097">
    <property type="entry name" value="CysJ-like_FAD-binding"/>
</dbReference>
<dbReference type="InterPro" id="IPR029039">
    <property type="entry name" value="Flavoprotein-like_sf"/>
</dbReference>
<feature type="domain" description="Flavodoxin-like" evidence="19">
    <location>
        <begin position="421"/>
        <end position="562"/>
    </location>
</feature>
<dbReference type="GO" id="GO:0070330">
    <property type="term" value="F:aromatase activity"/>
    <property type="evidence" value="ECO:0007669"/>
    <property type="project" value="InterPro"/>
</dbReference>
<reference evidence="21 22" key="1">
    <citation type="submission" date="2015-05" db="EMBL/GenBank/DDBJ databases">
        <title>Distinctive expansion of gene families associated with plant cell wall degradation and secondary metabolism in the genomes of grapevine trunk pathogens.</title>
        <authorList>
            <person name="Lawrence D.P."/>
            <person name="Travadon R."/>
            <person name="Rolshausen P.E."/>
            <person name="Baumgartner K."/>
        </authorList>
    </citation>
    <scope>NUCLEOTIDE SEQUENCE [LARGE SCALE GENOMIC DNA]</scope>
    <source>
        <strain evidence="21">UCRPC4</strain>
    </source>
</reference>
<comment type="catalytic activity">
    <reaction evidence="16">
        <text>an organic molecule + reduced [NADPH--hemoprotein reductase] + O2 = an alcohol + oxidized [NADPH--hemoprotein reductase] + H2O + H(+)</text>
        <dbReference type="Rhea" id="RHEA:17149"/>
        <dbReference type="Rhea" id="RHEA-COMP:11964"/>
        <dbReference type="Rhea" id="RHEA-COMP:11965"/>
        <dbReference type="ChEBI" id="CHEBI:15377"/>
        <dbReference type="ChEBI" id="CHEBI:15378"/>
        <dbReference type="ChEBI" id="CHEBI:15379"/>
        <dbReference type="ChEBI" id="CHEBI:30879"/>
        <dbReference type="ChEBI" id="CHEBI:57618"/>
        <dbReference type="ChEBI" id="CHEBI:58210"/>
        <dbReference type="ChEBI" id="CHEBI:142491"/>
        <dbReference type="EC" id="1.14.14.1"/>
    </reaction>
</comment>
<dbReference type="GO" id="GO:0005829">
    <property type="term" value="C:cytosol"/>
    <property type="evidence" value="ECO:0007669"/>
    <property type="project" value="TreeGrafter"/>
</dbReference>
<evidence type="ECO:0000256" key="14">
    <source>
        <dbReference type="ARBA" id="ARBA00023004"/>
    </source>
</evidence>
<dbReference type="Gene3D" id="2.40.30.10">
    <property type="entry name" value="Translation factors"/>
    <property type="match status" value="1"/>
</dbReference>
<evidence type="ECO:0000313" key="21">
    <source>
        <dbReference type="EMBL" id="KKY27326.1"/>
    </source>
</evidence>
<evidence type="ECO:0000256" key="9">
    <source>
        <dbReference type="ARBA" id="ARBA00022723"/>
    </source>
</evidence>
<dbReference type="Pfam" id="PF00175">
    <property type="entry name" value="NAD_binding_1"/>
    <property type="match status" value="1"/>
</dbReference>
<dbReference type="GO" id="GO:0020037">
    <property type="term" value="F:heme binding"/>
    <property type="evidence" value="ECO:0007669"/>
    <property type="project" value="InterPro"/>
</dbReference>
<evidence type="ECO:0000256" key="13">
    <source>
        <dbReference type="ARBA" id="ARBA00023002"/>
    </source>
</evidence>
<dbReference type="GO" id="GO:0003958">
    <property type="term" value="F:NADPH-hemoprotein reductase activity"/>
    <property type="evidence" value="ECO:0007669"/>
    <property type="project" value="UniProtKB-EC"/>
</dbReference>
<feature type="binding site" description="axial binding residue" evidence="18">
    <location>
        <position position="330"/>
    </location>
    <ligand>
        <name>heme</name>
        <dbReference type="ChEBI" id="CHEBI:30413"/>
    </ligand>
    <ligandPart>
        <name>Fe</name>
        <dbReference type="ChEBI" id="CHEBI:18248"/>
    </ligandPart>
</feature>
<evidence type="ECO:0000313" key="22">
    <source>
        <dbReference type="Proteomes" id="UP000053317"/>
    </source>
</evidence>
<dbReference type="InterPro" id="IPR036396">
    <property type="entry name" value="Cyt_P450_sf"/>
</dbReference>
<keyword evidence="11" id="KW-0521">NADP</keyword>
<dbReference type="Pfam" id="PF00067">
    <property type="entry name" value="p450"/>
    <property type="match status" value="2"/>
</dbReference>
<feature type="domain" description="FAD-binding FR-type" evidence="20">
    <location>
        <begin position="593"/>
        <end position="818"/>
    </location>
</feature>
<comment type="cofactor">
    <cofactor evidence="2 18">
        <name>heme</name>
        <dbReference type="ChEBI" id="CHEBI:30413"/>
    </cofactor>
</comment>
<evidence type="ECO:0000256" key="16">
    <source>
        <dbReference type="ARBA" id="ARBA00047827"/>
    </source>
</evidence>
<dbReference type="OrthoDB" id="1470350at2759"/>
<dbReference type="PROSITE" id="PS50902">
    <property type="entry name" value="FLAVODOXIN_LIKE"/>
    <property type="match status" value="1"/>
</dbReference>
<dbReference type="Proteomes" id="UP000053317">
    <property type="component" value="Unassembled WGS sequence"/>
</dbReference>
<dbReference type="GO" id="GO:0050660">
    <property type="term" value="F:flavin adenine dinucleotide binding"/>
    <property type="evidence" value="ECO:0007669"/>
    <property type="project" value="TreeGrafter"/>
</dbReference>
<evidence type="ECO:0000256" key="10">
    <source>
        <dbReference type="ARBA" id="ARBA00022827"/>
    </source>
</evidence>
<dbReference type="SUPFAM" id="SSF48264">
    <property type="entry name" value="Cytochrome P450"/>
    <property type="match status" value="1"/>
</dbReference>
<dbReference type="AlphaFoldDB" id="A0A0G2EZ40"/>
<comment type="cofactor">
    <cofactor evidence="1">
        <name>FMN</name>
        <dbReference type="ChEBI" id="CHEBI:58210"/>
    </cofactor>
</comment>
<evidence type="ECO:0000256" key="7">
    <source>
        <dbReference type="ARBA" id="ARBA00022630"/>
    </source>
</evidence>
<dbReference type="PRINTS" id="PR00371">
    <property type="entry name" value="FPNCR"/>
</dbReference>
<dbReference type="SUPFAM" id="SSF52218">
    <property type="entry name" value="Flavoproteins"/>
    <property type="match status" value="1"/>
</dbReference>
<keyword evidence="13" id="KW-0560">Oxidoreductase</keyword>
<keyword evidence="15" id="KW-0503">Monooxygenase</keyword>
<evidence type="ECO:0000259" key="20">
    <source>
        <dbReference type="PROSITE" id="PS51384"/>
    </source>
</evidence>
<dbReference type="Gene3D" id="1.10.630.10">
    <property type="entry name" value="Cytochrome P450"/>
    <property type="match status" value="2"/>
</dbReference>
<dbReference type="PROSITE" id="PS00086">
    <property type="entry name" value="CYTOCHROME_P450"/>
    <property type="match status" value="1"/>
</dbReference>
<dbReference type="InterPro" id="IPR001433">
    <property type="entry name" value="OxRdtase_FAD/NAD-bd"/>
</dbReference>
<comment type="catalytic activity">
    <reaction evidence="17">
        <text>2 oxidized [cytochrome P450] + NADPH = 2 reduced [cytochrome P450] + NADP(+) + H(+)</text>
        <dbReference type="Rhea" id="RHEA:24040"/>
        <dbReference type="Rhea" id="RHEA-COMP:14627"/>
        <dbReference type="Rhea" id="RHEA-COMP:14628"/>
        <dbReference type="ChEBI" id="CHEBI:15378"/>
        <dbReference type="ChEBI" id="CHEBI:55376"/>
        <dbReference type="ChEBI" id="CHEBI:57783"/>
        <dbReference type="ChEBI" id="CHEBI:58349"/>
        <dbReference type="ChEBI" id="CHEBI:60344"/>
        <dbReference type="EC" id="1.6.2.4"/>
    </reaction>
</comment>
<evidence type="ECO:0000256" key="2">
    <source>
        <dbReference type="ARBA" id="ARBA00001971"/>
    </source>
</evidence>
<dbReference type="PANTHER" id="PTHR19384:SF127">
    <property type="entry name" value="BIFUNCTIONAL CYTOCHROME P450_NADPH--P450 REDUCTASE"/>
    <property type="match status" value="1"/>
</dbReference>
<keyword evidence="5" id="KW-0813">Transport</keyword>
<keyword evidence="14 18" id="KW-0408">Iron</keyword>
<comment type="cofactor">
    <cofactor evidence="3">
        <name>FAD</name>
        <dbReference type="ChEBI" id="CHEBI:57692"/>
    </cofactor>
</comment>
<dbReference type="InterPro" id="IPR023173">
    <property type="entry name" value="NADPH_Cyt_P450_Rdtase_alpha"/>
</dbReference>
<evidence type="ECO:0000256" key="1">
    <source>
        <dbReference type="ARBA" id="ARBA00001917"/>
    </source>
</evidence>
<evidence type="ECO:0000256" key="6">
    <source>
        <dbReference type="ARBA" id="ARBA00022617"/>
    </source>
</evidence>
<dbReference type="GO" id="GO:0005506">
    <property type="term" value="F:iron ion binding"/>
    <property type="evidence" value="ECO:0007669"/>
    <property type="project" value="InterPro"/>
</dbReference>
<dbReference type="InterPro" id="IPR001709">
    <property type="entry name" value="Flavoprot_Pyr_Nucl_cyt_Rdtase"/>
</dbReference>
<comment type="similarity">
    <text evidence="4">In the N-terminal section; belongs to the cytochrome P450 family.</text>
</comment>
<dbReference type="CDD" id="cd06206">
    <property type="entry name" value="bifunctional_CYPOR"/>
    <property type="match status" value="1"/>
</dbReference>
<dbReference type="PROSITE" id="PS51384">
    <property type="entry name" value="FAD_FR"/>
    <property type="match status" value="1"/>
</dbReference>
<organism evidence="21 22">
    <name type="scientific">Phaeomoniella chlamydospora</name>
    <name type="common">Phaeoacremonium chlamydosporum</name>
    <dbReference type="NCBI Taxonomy" id="158046"/>
    <lineage>
        <taxon>Eukaryota</taxon>
        <taxon>Fungi</taxon>
        <taxon>Dikarya</taxon>
        <taxon>Ascomycota</taxon>
        <taxon>Pezizomycotina</taxon>
        <taxon>Eurotiomycetes</taxon>
        <taxon>Chaetothyriomycetidae</taxon>
        <taxon>Phaeomoniellales</taxon>
        <taxon>Phaeomoniellaceae</taxon>
        <taxon>Phaeomoniella</taxon>
    </lineage>
</organism>
<evidence type="ECO:0000256" key="3">
    <source>
        <dbReference type="ARBA" id="ARBA00001974"/>
    </source>
</evidence>
<dbReference type="InterPro" id="IPR001128">
    <property type="entry name" value="Cyt_P450"/>
</dbReference>
<dbReference type="GO" id="GO:0010181">
    <property type="term" value="F:FMN binding"/>
    <property type="evidence" value="ECO:0007669"/>
    <property type="project" value="InterPro"/>
</dbReference>
<dbReference type="SUPFAM" id="SSF52343">
    <property type="entry name" value="Ferredoxin reductase-like, C-terminal NADP-linked domain"/>
    <property type="match status" value="1"/>
</dbReference>
<keyword evidence="12" id="KW-0249">Electron transport</keyword>
<sequence length="987" mass="109990">MSLPIPQPPGLPLIGNILDFNPADTSPTPIHALAQKYGPIFKLSFFGKIRYFVTGYEVMNELSDERRFMKAVDMSLVELRPGVGQGLFTAETNDHDWEVAHRTLVPAFGPLGIKHMFDEMYDVASQMIAKMAREGPDQEIDVPDMFTRLTLDSIALYVLVMHGKDPKTGEHLSQDSVINNMITFLIAGHETTSGLLSFATYYILKNPETYRKAQEEVGRVVGKNPVKFEHISKLPYIDAVLRETLRLTPTAPGFFLKPRPDLKEPAVICGGKYLIPNDAVMVCVSAEIHRDPAVWGEDAEKFNPEHFYGENWNKLPPNTFKAFGTGVRSCIGRGFAWQEAILALAMVLQNFDLRLADPSYEMIVKRALSIKPDNLYIKASLRKGLDPVYLEKRLFSGPIPDADDDIYRVITNQPSGSMKPFHIFFGGNSGTCESLAQTLAGSCKKHGYLPSVKSLDEAAQNLPTKEPVVIITASYEGLPPDNAGHFVEWLKTTKDKLGDVDFCVFGVGHHDWASTYQRIPRLVHDLLIDHGAEAIPGMDRAECDVALGTIFDEFDAWQKLLWQSITGNFRLDAEIDEYDMEISTSARAGHLNHIVHEAIVLENKALTPPNSVPEKRHMSIRLPTNMDYKAGDYLAVLPVNPHKTVHRVLRRFGLPWDAEIILKEGSHTTIPVGQPLSVTHVLSTYVELTQPATKKAIFAIQKFANTEAERETIDEAAHRCPVPSVLEILEAAPMINVPFSTYLAMLQTMRIRQYSISSSPLTDPSVASITYSILKESLDSGDEGAVRLGVATNYLASLSASSKIQISIKKSHAAFHLPTDDRNIPVIMIGAGTGIAPFLGFIAERAAKIQASKEKATNVQLAEAVLFYGCRNPDEDLLYKTQIAEWESIGAVKLYPAFSRASEKSEGCKYAQDRLWHERDTVSRLFISGARCYICGSRRLGQGVEEVGKRIHTLKAKELQCKDLTTAEADEWWERLRNERYAVDVFD</sequence>
<keyword evidence="7" id="KW-0285">Flavoprotein</keyword>
<evidence type="ECO:0000256" key="17">
    <source>
        <dbReference type="ARBA" id="ARBA00049342"/>
    </source>
</evidence>
<keyword evidence="22" id="KW-1185">Reference proteome</keyword>
<dbReference type="PANTHER" id="PTHR19384">
    <property type="entry name" value="NITRIC OXIDE SYNTHASE-RELATED"/>
    <property type="match status" value="1"/>
</dbReference>
<comment type="caution">
    <text evidence="21">The sequence shown here is derived from an EMBL/GenBank/DDBJ whole genome shotgun (WGS) entry which is preliminary data.</text>
</comment>
<dbReference type="SUPFAM" id="SSF63380">
    <property type="entry name" value="Riboflavin synthase domain-like"/>
    <property type="match status" value="1"/>
</dbReference>
<keyword evidence="10" id="KW-0274">FAD</keyword>
<dbReference type="InterPro" id="IPR023206">
    <property type="entry name" value="Bifunctional_P450_P450_red"/>
</dbReference>
<accession>A0A0G2EZ40</accession>
<dbReference type="InterPro" id="IPR017972">
    <property type="entry name" value="Cyt_P450_CS"/>
</dbReference>
<proteinExistence type="inferred from homology"/>
<dbReference type="InterPro" id="IPR017938">
    <property type="entry name" value="Riboflavin_synthase-like_b-brl"/>
</dbReference>
<evidence type="ECO:0000256" key="4">
    <source>
        <dbReference type="ARBA" id="ARBA00010018"/>
    </source>
</evidence>
<dbReference type="Gene3D" id="3.40.50.360">
    <property type="match status" value="1"/>
</dbReference>
<gene>
    <name evidence="21" type="ORF">UCRPC4_g01126</name>
</gene>
<evidence type="ECO:0000256" key="5">
    <source>
        <dbReference type="ARBA" id="ARBA00022448"/>
    </source>
</evidence>
<dbReference type="InterPro" id="IPR008254">
    <property type="entry name" value="Flavodoxin/NO_synth"/>
</dbReference>
<dbReference type="Pfam" id="PF00667">
    <property type="entry name" value="FAD_binding_1"/>
    <property type="match status" value="1"/>
</dbReference>
<protein>
    <submittedName>
        <fullName evidence="21">Putative bifunctional p-450/nadph-p450 reductase</fullName>
    </submittedName>
</protein>
<name>A0A0G2EZ40_PHACM</name>
<dbReference type="Gene3D" id="3.40.50.80">
    <property type="entry name" value="Nucleotide-binding domain of ferredoxin-NADP reductase (FNR) module"/>
    <property type="match status" value="1"/>
</dbReference>
<reference evidence="21 22" key="2">
    <citation type="submission" date="2015-05" db="EMBL/GenBank/DDBJ databases">
        <authorList>
            <person name="Morales-Cruz A."/>
            <person name="Amrine K.C."/>
            <person name="Cantu D."/>
        </authorList>
    </citation>
    <scope>NUCLEOTIDE SEQUENCE [LARGE SCALE GENOMIC DNA]</scope>
    <source>
        <strain evidence="21">UCRPC4</strain>
    </source>
</reference>
<evidence type="ECO:0000256" key="18">
    <source>
        <dbReference type="PIRSR" id="PIRSR000209-1"/>
    </source>
</evidence>
<dbReference type="EMBL" id="LCWF01000025">
    <property type="protein sequence ID" value="KKY27326.1"/>
    <property type="molecule type" value="Genomic_DNA"/>
</dbReference>
<dbReference type="InterPro" id="IPR017927">
    <property type="entry name" value="FAD-bd_FR_type"/>
</dbReference>